<dbReference type="Gene3D" id="3.30.1370.50">
    <property type="entry name" value="R3H-like domain"/>
    <property type="match status" value="1"/>
</dbReference>
<dbReference type="AlphaFoldDB" id="A0A0G0AUG5"/>
<dbReference type="InterPro" id="IPR015946">
    <property type="entry name" value="KH_dom-like_a/b"/>
</dbReference>
<evidence type="ECO:0000313" key="3">
    <source>
        <dbReference type="Proteomes" id="UP000034688"/>
    </source>
</evidence>
<dbReference type="PANTHER" id="PTHR35800">
    <property type="entry name" value="PROTEIN JAG"/>
    <property type="match status" value="1"/>
</dbReference>
<reference evidence="2 3" key="1">
    <citation type="journal article" date="2015" name="Nature">
        <title>rRNA introns, odd ribosomes, and small enigmatic genomes across a large radiation of phyla.</title>
        <authorList>
            <person name="Brown C.T."/>
            <person name="Hug L.A."/>
            <person name="Thomas B.C."/>
            <person name="Sharon I."/>
            <person name="Castelle C.J."/>
            <person name="Singh A."/>
            <person name="Wilkins M.J."/>
            <person name="Williams K.H."/>
            <person name="Banfield J.F."/>
        </authorList>
    </citation>
    <scope>NUCLEOTIDE SEQUENCE [LARGE SCALE GENOMIC DNA]</scope>
</reference>
<dbReference type="EMBL" id="LBPP01000010">
    <property type="protein sequence ID" value="KKP60619.1"/>
    <property type="molecule type" value="Genomic_DNA"/>
</dbReference>
<evidence type="ECO:0000313" key="2">
    <source>
        <dbReference type="EMBL" id="KKP60619.1"/>
    </source>
</evidence>
<dbReference type="Pfam" id="PF01424">
    <property type="entry name" value="R3H"/>
    <property type="match status" value="1"/>
</dbReference>
<gene>
    <name evidence="2" type="ORF">UR54_C0010G0012</name>
</gene>
<comment type="caution">
    <text evidence="2">The sequence shown here is derived from an EMBL/GenBank/DDBJ whole genome shotgun (WGS) entry which is preliminary data.</text>
</comment>
<dbReference type="InterPro" id="IPR001374">
    <property type="entry name" value="R3H_dom"/>
</dbReference>
<evidence type="ECO:0000259" key="1">
    <source>
        <dbReference type="PROSITE" id="PS51061"/>
    </source>
</evidence>
<protein>
    <submittedName>
        <fullName evidence="2">Single-stranded nucleic acid binding R3H</fullName>
    </submittedName>
</protein>
<dbReference type="SUPFAM" id="SSF54814">
    <property type="entry name" value="Prokaryotic type KH domain (KH-domain type II)"/>
    <property type="match status" value="1"/>
</dbReference>
<dbReference type="Gene3D" id="3.30.300.20">
    <property type="match status" value="1"/>
</dbReference>
<organism evidence="2 3">
    <name type="scientific">Candidatus Roizmanbacteria bacterium GW2011_GWA2_34_18</name>
    <dbReference type="NCBI Taxonomy" id="1618477"/>
    <lineage>
        <taxon>Bacteria</taxon>
        <taxon>Candidatus Roizmaniibacteriota</taxon>
    </lineage>
</organism>
<proteinExistence type="predicted"/>
<dbReference type="PROSITE" id="PS51061">
    <property type="entry name" value="R3H"/>
    <property type="match status" value="1"/>
</dbReference>
<dbReference type="STRING" id="1618477.UR54_C0010G0012"/>
<dbReference type="InterPro" id="IPR009019">
    <property type="entry name" value="KH_sf_prok-type"/>
</dbReference>
<accession>A0A0G0AUG5</accession>
<dbReference type="InterPro" id="IPR039247">
    <property type="entry name" value="KhpB"/>
</dbReference>
<dbReference type="SUPFAM" id="SSF82708">
    <property type="entry name" value="R3H domain"/>
    <property type="match status" value="1"/>
</dbReference>
<dbReference type="SMART" id="SM00393">
    <property type="entry name" value="R3H"/>
    <property type="match status" value="1"/>
</dbReference>
<feature type="domain" description="R3H" evidence="1">
    <location>
        <begin position="84"/>
        <end position="151"/>
    </location>
</feature>
<name>A0A0G0AUG5_9BACT</name>
<sequence length="151" mass="17414">MDKSQTIKAETEELLNKMISKFEVEVTDDGGIFQVIIKTDEEVSTVIGRHGETIRAIQKILEVILYKKFNERVEILVNVNDFREKQKERLETMAREYADQTKATGTAGYIRSLSSFERKLIHEYITANYPDLITSSVGEGRERQLVIEVKK</sequence>
<dbReference type="Proteomes" id="UP000034688">
    <property type="component" value="Unassembled WGS sequence"/>
</dbReference>
<dbReference type="InterPro" id="IPR036867">
    <property type="entry name" value="R3H_dom_sf"/>
</dbReference>
<dbReference type="GO" id="GO:0003723">
    <property type="term" value="F:RNA binding"/>
    <property type="evidence" value="ECO:0007669"/>
    <property type="project" value="InterPro"/>
</dbReference>
<dbReference type="PANTHER" id="PTHR35800:SF1">
    <property type="entry name" value="RNA-BINDING PROTEIN KHPB"/>
    <property type="match status" value="1"/>
</dbReference>